<evidence type="ECO:0000256" key="4">
    <source>
        <dbReference type="ARBA" id="ARBA00022989"/>
    </source>
</evidence>
<evidence type="ECO:0000256" key="1">
    <source>
        <dbReference type="ARBA" id="ARBA00004167"/>
    </source>
</evidence>
<dbReference type="EMBL" id="BJYF01000049">
    <property type="protein sequence ID" value="GEN61584.1"/>
    <property type="molecule type" value="Genomic_DNA"/>
</dbReference>
<dbReference type="OrthoDB" id="1407035at2"/>
<comment type="subcellular location">
    <subcellularLocation>
        <location evidence="1">Membrane</location>
        <topology evidence="1">Single-pass membrane protein</topology>
    </subcellularLocation>
</comment>
<comment type="caution">
    <text evidence="8">The sequence shown here is derived from an EMBL/GenBank/DDBJ whole genome shotgun (WGS) entry which is preliminary data.</text>
</comment>
<organism evidence="8 9">
    <name type="scientific">Acetobacter nitrogenifigens DSM 23921 = NBRC 105050</name>
    <dbReference type="NCBI Taxonomy" id="1120919"/>
    <lineage>
        <taxon>Bacteria</taxon>
        <taxon>Pseudomonadati</taxon>
        <taxon>Pseudomonadota</taxon>
        <taxon>Alphaproteobacteria</taxon>
        <taxon>Acetobacterales</taxon>
        <taxon>Acetobacteraceae</taxon>
        <taxon>Acetobacter</taxon>
    </lineage>
</organism>
<feature type="region of interest" description="Disordered" evidence="7">
    <location>
        <begin position="1"/>
        <end position="22"/>
    </location>
</feature>
<dbReference type="STRING" id="1120919.GCA_000429165_03708"/>
<dbReference type="GO" id="GO:0017095">
    <property type="term" value="F:heparan sulfate 6-sulfotransferase activity"/>
    <property type="evidence" value="ECO:0007669"/>
    <property type="project" value="TreeGrafter"/>
</dbReference>
<evidence type="ECO:0000256" key="6">
    <source>
        <dbReference type="ARBA" id="ARBA00023180"/>
    </source>
</evidence>
<evidence type="ECO:0000256" key="2">
    <source>
        <dbReference type="ARBA" id="ARBA00022679"/>
    </source>
</evidence>
<dbReference type="InterPro" id="IPR027417">
    <property type="entry name" value="P-loop_NTPase"/>
</dbReference>
<evidence type="ECO:0000256" key="7">
    <source>
        <dbReference type="SAM" id="MobiDB-lite"/>
    </source>
</evidence>
<evidence type="ECO:0000256" key="5">
    <source>
        <dbReference type="ARBA" id="ARBA00023136"/>
    </source>
</evidence>
<keyword evidence="4" id="KW-1133">Transmembrane helix</keyword>
<dbReference type="RefSeq" id="WP_026399099.1">
    <property type="nucleotide sequence ID" value="NZ_AUBI01000031.1"/>
</dbReference>
<dbReference type="PANTHER" id="PTHR12812:SF0">
    <property type="entry name" value="HEPARAN-SULFATE 6-O-SULFOTRANSFERASE"/>
    <property type="match status" value="1"/>
</dbReference>
<sequence>MNDSDLDNDSLGSGVISPPRTNEESAIREAWWQLLGRLPSEDEIASELGLGSAGAATRSRRLALSEEGLARVRHFRFLNGEVYDTVLSGNRLAFVHIEKCGGTTLHEMLTTQFPANRICPERFDGLGSWTINELSRFDLFSGHFDVAYCRSIPGTVRLITMLRDPRERLLSVYRFWRAHKPSPEIDSHPLIPLTRTMSAEEFFSDPLVDRSAGIRDAIVGQLIREGEKGEVGADHILRTDPGQALKKAWKTLKGMAAFGFVERMEDTRLVLNDALGLQMPRVAPKQVLTDLVTNRESFVVREEEPVTAGLMARLDALTAVDRALYGKARRLFDTRVRMMRLKRLATGGAGKGRR</sequence>
<dbReference type="PANTHER" id="PTHR12812">
    <property type="entry name" value="HEPARAN SULFATE 6-O-SULFOTRANSFERASE 3"/>
    <property type="match status" value="1"/>
</dbReference>
<keyword evidence="5" id="KW-0472">Membrane</keyword>
<evidence type="ECO:0008006" key="10">
    <source>
        <dbReference type="Google" id="ProtNLM"/>
    </source>
</evidence>
<keyword evidence="6" id="KW-0325">Glycoprotein</keyword>
<evidence type="ECO:0000313" key="8">
    <source>
        <dbReference type="EMBL" id="GEN61584.1"/>
    </source>
</evidence>
<evidence type="ECO:0000313" key="9">
    <source>
        <dbReference type="Proteomes" id="UP000321635"/>
    </source>
</evidence>
<dbReference type="GO" id="GO:0016020">
    <property type="term" value="C:membrane"/>
    <property type="evidence" value="ECO:0007669"/>
    <property type="project" value="UniProtKB-SubCell"/>
</dbReference>
<keyword evidence="2" id="KW-0808">Transferase</keyword>
<dbReference type="Gene3D" id="3.40.50.300">
    <property type="entry name" value="P-loop containing nucleotide triphosphate hydrolases"/>
    <property type="match status" value="1"/>
</dbReference>
<name>A0A511XF45_9PROT</name>
<keyword evidence="3" id="KW-0812">Transmembrane</keyword>
<dbReference type="AlphaFoldDB" id="A0A511XF45"/>
<proteinExistence type="predicted"/>
<dbReference type="InterPro" id="IPR010635">
    <property type="entry name" value="Heparan_SO4-6-sulfoTrfase"/>
</dbReference>
<protein>
    <recommendedName>
        <fullName evidence="10">Sulfotransferase family protein</fullName>
    </recommendedName>
</protein>
<reference evidence="8 9" key="1">
    <citation type="submission" date="2019-07" db="EMBL/GenBank/DDBJ databases">
        <title>Whole genome shotgun sequence of Acetobacter nitrogenifigens NBRC 105050.</title>
        <authorList>
            <person name="Hosoyama A."/>
            <person name="Uohara A."/>
            <person name="Ohji S."/>
            <person name="Ichikawa N."/>
        </authorList>
    </citation>
    <scope>NUCLEOTIDE SEQUENCE [LARGE SCALE GENOMIC DNA]</scope>
    <source>
        <strain evidence="8 9">NBRC 105050</strain>
    </source>
</reference>
<dbReference type="SUPFAM" id="SSF52540">
    <property type="entry name" value="P-loop containing nucleoside triphosphate hydrolases"/>
    <property type="match status" value="1"/>
</dbReference>
<accession>A0A511XF45</accession>
<evidence type="ECO:0000256" key="3">
    <source>
        <dbReference type="ARBA" id="ARBA00022692"/>
    </source>
</evidence>
<gene>
    <name evidence="8" type="ORF">ANI02nite_34680</name>
</gene>
<dbReference type="Proteomes" id="UP000321635">
    <property type="component" value="Unassembled WGS sequence"/>
</dbReference>
<keyword evidence="9" id="KW-1185">Reference proteome</keyword>